<evidence type="ECO:0000313" key="2">
    <source>
        <dbReference type="Proteomes" id="UP001152523"/>
    </source>
</evidence>
<keyword evidence="2" id="KW-1185">Reference proteome</keyword>
<protein>
    <submittedName>
        <fullName evidence="1">Uncharacterized protein</fullName>
    </submittedName>
</protein>
<organism evidence="1 2">
    <name type="scientific">Cuscuta epithymum</name>
    <dbReference type="NCBI Taxonomy" id="186058"/>
    <lineage>
        <taxon>Eukaryota</taxon>
        <taxon>Viridiplantae</taxon>
        <taxon>Streptophyta</taxon>
        <taxon>Embryophyta</taxon>
        <taxon>Tracheophyta</taxon>
        <taxon>Spermatophyta</taxon>
        <taxon>Magnoliopsida</taxon>
        <taxon>eudicotyledons</taxon>
        <taxon>Gunneridae</taxon>
        <taxon>Pentapetalae</taxon>
        <taxon>asterids</taxon>
        <taxon>lamiids</taxon>
        <taxon>Solanales</taxon>
        <taxon>Convolvulaceae</taxon>
        <taxon>Cuscuteae</taxon>
        <taxon>Cuscuta</taxon>
        <taxon>Cuscuta subgen. Cuscuta</taxon>
    </lineage>
</organism>
<dbReference type="EMBL" id="CAMAPF010000084">
    <property type="protein sequence ID" value="CAH9095637.1"/>
    <property type="molecule type" value="Genomic_DNA"/>
</dbReference>
<sequence length="101" mass="11605">MTAFPLHVHKYRKRHSDSVLTFDHCLSPSRAGKELDKPFRIPQVKSQLRMNKLKQFKAAADIEHGHPSFSAISRKKLKQSHHNHGGVIGDDTDGFDHVYEY</sequence>
<evidence type="ECO:0000313" key="1">
    <source>
        <dbReference type="EMBL" id="CAH9095637.1"/>
    </source>
</evidence>
<name>A0AAV0D8J2_9ASTE</name>
<reference evidence="1" key="1">
    <citation type="submission" date="2022-07" db="EMBL/GenBank/DDBJ databases">
        <authorList>
            <person name="Macas J."/>
            <person name="Novak P."/>
            <person name="Neumann P."/>
        </authorList>
    </citation>
    <scope>NUCLEOTIDE SEQUENCE</scope>
</reference>
<comment type="caution">
    <text evidence="1">The sequence shown here is derived from an EMBL/GenBank/DDBJ whole genome shotgun (WGS) entry which is preliminary data.</text>
</comment>
<proteinExistence type="predicted"/>
<dbReference type="Proteomes" id="UP001152523">
    <property type="component" value="Unassembled WGS sequence"/>
</dbReference>
<dbReference type="AlphaFoldDB" id="A0AAV0D8J2"/>
<accession>A0AAV0D8J2</accession>
<gene>
    <name evidence="1" type="ORF">CEPIT_LOCUS13349</name>
</gene>